<dbReference type="EMBL" id="JAEUBE010000487">
    <property type="protein sequence ID" value="KAH3661290.1"/>
    <property type="molecule type" value="Genomic_DNA"/>
</dbReference>
<sequence>MTVGTLPLDAGRSDWNLPSLETLVLQLGAEIDAAFGSRAVTMLPTLTPVPDSHTHGKTLILDLGGSTFRACIMGLHGDGKYVLDCSREWSLDAEKEINTAFFQKLVHYAVTLPLDEHFPGSVTVGLSICFPFRQTRSNDAYLDAVGKGFVLAEEIRGLDVARLLQQQLETATNKPVHVRSVINDAVAVYVAGAYLYNCQLGLVLGTGLNASASYEKSVINTEMSCFGSSLKTLVTTWDLEMQPGYRQCKDAHLQPPLFQPLEYFCSGRYIGELLRLAIIDLHSQNKLFPDTEIAATRQYELTGEMVCRIYHGNVKEAVKILKQFKAVCSPADICVIRSLIEFLVARAARVLAAWILAFCQRQHPESATVCVGYIGSFFQHFELYRQKCEAALNSYTHPHGNPRFLLRLIDHSTALGAAISACQIS</sequence>
<evidence type="ECO:0000256" key="5">
    <source>
        <dbReference type="ARBA" id="ARBA00022840"/>
    </source>
</evidence>
<dbReference type="OrthoDB" id="419537at2759"/>
<dbReference type="Pfam" id="PF03727">
    <property type="entry name" value="Hexokinase_2"/>
    <property type="match status" value="1"/>
</dbReference>
<gene>
    <name evidence="9" type="ORF">OGAPHI_006697</name>
</gene>
<evidence type="ECO:0000256" key="4">
    <source>
        <dbReference type="ARBA" id="ARBA00022777"/>
    </source>
</evidence>
<reference evidence="9" key="1">
    <citation type="journal article" date="2021" name="Open Biol.">
        <title>Shared evolutionary footprints suggest mitochondrial oxidative damage underlies multiple complex I losses in fungi.</title>
        <authorList>
            <person name="Schikora-Tamarit M.A."/>
            <person name="Marcet-Houben M."/>
            <person name="Nosek J."/>
            <person name="Gabaldon T."/>
        </authorList>
    </citation>
    <scope>NUCLEOTIDE SEQUENCE</scope>
    <source>
        <strain evidence="9">CBS6075</strain>
    </source>
</reference>
<evidence type="ECO:0000259" key="7">
    <source>
        <dbReference type="Pfam" id="PF00349"/>
    </source>
</evidence>
<keyword evidence="2 6" id="KW-0808">Transferase</keyword>
<dbReference type="GO" id="GO:0019158">
    <property type="term" value="F:mannokinase activity"/>
    <property type="evidence" value="ECO:0007669"/>
    <property type="project" value="TreeGrafter"/>
</dbReference>
<dbReference type="GO" id="GO:0006006">
    <property type="term" value="P:glucose metabolic process"/>
    <property type="evidence" value="ECO:0007669"/>
    <property type="project" value="TreeGrafter"/>
</dbReference>
<dbReference type="CDD" id="cd24000">
    <property type="entry name" value="ASKHA_NBD_HK"/>
    <property type="match status" value="1"/>
</dbReference>
<dbReference type="GO" id="GO:0006096">
    <property type="term" value="P:glycolytic process"/>
    <property type="evidence" value="ECO:0007669"/>
    <property type="project" value="UniProtKB-KW"/>
</dbReference>
<keyword evidence="6" id="KW-0324">Glycolysis</keyword>
<evidence type="ECO:0000259" key="8">
    <source>
        <dbReference type="Pfam" id="PF03727"/>
    </source>
</evidence>
<evidence type="ECO:0000313" key="10">
    <source>
        <dbReference type="Proteomes" id="UP000769157"/>
    </source>
</evidence>
<keyword evidence="4 6" id="KW-0418">Kinase</keyword>
<dbReference type="InterPro" id="IPR001312">
    <property type="entry name" value="Hexokinase"/>
</dbReference>
<dbReference type="GO" id="GO:0004340">
    <property type="term" value="F:glucokinase activity"/>
    <property type="evidence" value="ECO:0007669"/>
    <property type="project" value="TreeGrafter"/>
</dbReference>
<dbReference type="GO" id="GO:0001678">
    <property type="term" value="P:intracellular glucose homeostasis"/>
    <property type="evidence" value="ECO:0007669"/>
    <property type="project" value="InterPro"/>
</dbReference>
<dbReference type="GO" id="GO:0005739">
    <property type="term" value="C:mitochondrion"/>
    <property type="evidence" value="ECO:0007669"/>
    <property type="project" value="TreeGrafter"/>
</dbReference>
<protein>
    <recommendedName>
        <fullName evidence="6">Phosphotransferase</fullName>
        <ecNumber evidence="6">2.7.1.-</ecNumber>
    </recommendedName>
</protein>
<evidence type="ECO:0000256" key="2">
    <source>
        <dbReference type="ARBA" id="ARBA00022679"/>
    </source>
</evidence>
<dbReference type="InterPro" id="IPR022673">
    <property type="entry name" value="Hexokinase_C"/>
</dbReference>
<feature type="domain" description="Hexokinase N-terminal" evidence="7">
    <location>
        <begin position="21"/>
        <end position="194"/>
    </location>
</feature>
<accession>A0A9P8NWZ4</accession>
<proteinExistence type="inferred from homology"/>
<evidence type="ECO:0000256" key="6">
    <source>
        <dbReference type="RuleBase" id="RU362007"/>
    </source>
</evidence>
<dbReference type="InterPro" id="IPR022672">
    <property type="entry name" value="Hexokinase_N"/>
</dbReference>
<reference evidence="9" key="2">
    <citation type="submission" date="2021-01" db="EMBL/GenBank/DDBJ databases">
        <authorList>
            <person name="Schikora-Tamarit M.A."/>
        </authorList>
    </citation>
    <scope>NUCLEOTIDE SEQUENCE</scope>
    <source>
        <strain evidence="9">CBS6075</strain>
    </source>
</reference>
<dbReference type="GO" id="GO:0005829">
    <property type="term" value="C:cytosol"/>
    <property type="evidence" value="ECO:0007669"/>
    <property type="project" value="TreeGrafter"/>
</dbReference>
<dbReference type="SUPFAM" id="SSF53067">
    <property type="entry name" value="Actin-like ATPase domain"/>
    <property type="match status" value="2"/>
</dbReference>
<dbReference type="EC" id="2.7.1.-" evidence="6"/>
<keyword evidence="3 6" id="KW-0547">Nucleotide-binding</keyword>
<feature type="domain" description="Hexokinase C-terminal" evidence="8">
    <location>
        <begin position="201"/>
        <end position="422"/>
    </location>
</feature>
<dbReference type="Proteomes" id="UP000769157">
    <property type="component" value="Unassembled WGS sequence"/>
</dbReference>
<keyword evidence="5 6" id="KW-0067">ATP-binding</keyword>
<dbReference type="GO" id="GO:0005536">
    <property type="term" value="F:D-glucose binding"/>
    <property type="evidence" value="ECO:0007669"/>
    <property type="project" value="InterPro"/>
</dbReference>
<dbReference type="AlphaFoldDB" id="A0A9P8NWZ4"/>
<dbReference type="PANTHER" id="PTHR19443">
    <property type="entry name" value="HEXOKINASE"/>
    <property type="match status" value="1"/>
</dbReference>
<comment type="similarity">
    <text evidence="1 6">Belongs to the hexokinase family.</text>
</comment>
<dbReference type="InterPro" id="IPR043129">
    <property type="entry name" value="ATPase_NBD"/>
</dbReference>
<dbReference type="GO" id="GO:0008865">
    <property type="term" value="F:fructokinase activity"/>
    <property type="evidence" value="ECO:0007669"/>
    <property type="project" value="TreeGrafter"/>
</dbReference>
<dbReference type="Pfam" id="PF00349">
    <property type="entry name" value="Hexokinase_1"/>
    <property type="match status" value="1"/>
</dbReference>
<evidence type="ECO:0000256" key="1">
    <source>
        <dbReference type="ARBA" id="ARBA00009225"/>
    </source>
</evidence>
<dbReference type="GO" id="GO:0006013">
    <property type="term" value="P:mannose metabolic process"/>
    <property type="evidence" value="ECO:0007669"/>
    <property type="project" value="TreeGrafter"/>
</dbReference>
<dbReference type="GeneID" id="70238661"/>
<dbReference type="PRINTS" id="PR00475">
    <property type="entry name" value="HEXOKINASE"/>
</dbReference>
<dbReference type="Gene3D" id="3.30.420.40">
    <property type="match status" value="1"/>
</dbReference>
<keyword evidence="10" id="KW-1185">Reference proteome</keyword>
<dbReference type="PANTHER" id="PTHR19443:SF24">
    <property type="entry name" value="PHOSPHOTRANSFERASE"/>
    <property type="match status" value="1"/>
</dbReference>
<dbReference type="GO" id="GO:0005524">
    <property type="term" value="F:ATP binding"/>
    <property type="evidence" value="ECO:0007669"/>
    <property type="project" value="UniProtKB-UniRule"/>
</dbReference>
<comment type="caution">
    <text evidence="9">The sequence shown here is derived from an EMBL/GenBank/DDBJ whole genome shotgun (WGS) entry which is preliminary data.</text>
</comment>
<dbReference type="Gene3D" id="3.40.367.20">
    <property type="match status" value="1"/>
</dbReference>
<dbReference type="RefSeq" id="XP_046058414.1">
    <property type="nucleotide sequence ID" value="XM_046208011.1"/>
</dbReference>
<evidence type="ECO:0000313" key="9">
    <source>
        <dbReference type="EMBL" id="KAH3661290.1"/>
    </source>
</evidence>
<evidence type="ECO:0000256" key="3">
    <source>
        <dbReference type="ARBA" id="ARBA00022741"/>
    </source>
</evidence>
<organism evidence="9 10">
    <name type="scientific">Ogataea philodendri</name>
    <dbReference type="NCBI Taxonomy" id="1378263"/>
    <lineage>
        <taxon>Eukaryota</taxon>
        <taxon>Fungi</taxon>
        <taxon>Dikarya</taxon>
        <taxon>Ascomycota</taxon>
        <taxon>Saccharomycotina</taxon>
        <taxon>Pichiomycetes</taxon>
        <taxon>Pichiales</taxon>
        <taxon>Pichiaceae</taxon>
        <taxon>Ogataea</taxon>
    </lineage>
</organism>
<dbReference type="PROSITE" id="PS51748">
    <property type="entry name" value="HEXOKINASE_2"/>
    <property type="match status" value="1"/>
</dbReference>
<name>A0A9P8NWZ4_9ASCO</name>